<organism evidence="2 3">
    <name type="scientific">Sphaerosporella brunnea</name>
    <dbReference type="NCBI Taxonomy" id="1250544"/>
    <lineage>
        <taxon>Eukaryota</taxon>
        <taxon>Fungi</taxon>
        <taxon>Dikarya</taxon>
        <taxon>Ascomycota</taxon>
        <taxon>Pezizomycotina</taxon>
        <taxon>Pezizomycetes</taxon>
        <taxon>Pezizales</taxon>
        <taxon>Pyronemataceae</taxon>
        <taxon>Sphaerosporella</taxon>
    </lineage>
</organism>
<feature type="transmembrane region" description="Helical" evidence="1">
    <location>
        <begin position="29"/>
        <end position="51"/>
    </location>
</feature>
<dbReference type="EMBL" id="VXIS01000122">
    <property type="protein sequence ID" value="KAA8903115.1"/>
    <property type="molecule type" value="Genomic_DNA"/>
</dbReference>
<keyword evidence="1" id="KW-0812">Transmembrane</keyword>
<evidence type="ECO:0000313" key="3">
    <source>
        <dbReference type="Proteomes" id="UP000326924"/>
    </source>
</evidence>
<keyword evidence="1" id="KW-1133">Transmembrane helix</keyword>
<dbReference type="InParanoid" id="A0A5J5EU86"/>
<reference evidence="2 3" key="1">
    <citation type="submission" date="2019-09" db="EMBL/GenBank/DDBJ databases">
        <title>Draft genome of the ectomycorrhizal ascomycete Sphaerosporella brunnea.</title>
        <authorList>
            <consortium name="DOE Joint Genome Institute"/>
            <person name="Benucci G.M."/>
            <person name="Marozzi G."/>
            <person name="Antonielli L."/>
            <person name="Sanchez S."/>
            <person name="Marco P."/>
            <person name="Wang X."/>
            <person name="Falini L.B."/>
            <person name="Barry K."/>
            <person name="Haridas S."/>
            <person name="Lipzen A."/>
            <person name="Labutti K."/>
            <person name="Grigoriev I.V."/>
            <person name="Murat C."/>
            <person name="Martin F."/>
            <person name="Albertini E."/>
            <person name="Donnini D."/>
            <person name="Bonito G."/>
        </authorList>
    </citation>
    <scope>NUCLEOTIDE SEQUENCE [LARGE SCALE GENOMIC DNA]</scope>
    <source>
        <strain evidence="2 3">Sb_GMNB300</strain>
    </source>
</reference>
<gene>
    <name evidence="2" type="ORF">FN846DRAFT_69809</name>
</gene>
<dbReference type="AlphaFoldDB" id="A0A5J5EU86"/>
<comment type="caution">
    <text evidence="2">The sequence shown here is derived from an EMBL/GenBank/DDBJ whole genome shotgun (WGS) entry which is preliminary data.</text>
</comment>
<protein>
    <submittedName>
        <fullName evidence="2">Uncharacterized protein</fullName>
    </submittedName>
</protein>
<sequence>MLVLVWRFGFFALLWVVRFASCCSVSLYLSLFLRCTYFWGFLFFILFSFGLHSIRSACLLACLLFVGSLSLSIVQLVRRGVGVQFSAAVLSWLVAGGGGGGGIEEEEEEEEEGLRVTYIYHIINIII</sequence>
<name>A0A5J5EU86_9PEZI</name>
<evidence type="ECO:0000256" key="1">
    <source>
        <dbReference type="SAM" id="Phobius"/>
    </source>
</evidence>
<dbReference type="Proteomes" id="UP000326924">
    <property type="component" value="Unassembled WGS sequence"/>
</dbReference>
<proteinExistence type="predicted"/>
<keyword evidence="3" id="KW-1185">Reference proteome</keyword>
<evidence type="ECO:0000313" key="2">
    <source>
        <dbReference type="EMBL" id="KAA8903115.1"/>
    </source>
</evidence>
<accession>A0A5J5EU86</accession>
<keyword evidence="1" id="KW-0472">Membrane</keyword>